<sequence length="250" mass="26809">TRSRTQPALGGVDTGLRPGRLLRRHHAPPDPAMAPPAEPGGRRRPDRRADLLGRRLPRADVRDHRRGPVAAVARPRRAARGRREALSGRRLARLRGVAVRRCWLLPLGTRHPPHPRGRARPAPLGSRLDAGGRRPAAARRLGPAPRQRRAGRGAAGGAGRRGRGADRRDLGSAATAERAHGGGDVRPRHRRRPGLGRGTRGGRPGAVARKRCVGGALGGRRAARAAARARGVARQQFERGGRLPRLGGRL</sequence>
<dbReference type="AlphaFoldDB" id="A0A6J4SJ11"/>
<feature type="non-terminal residue" evidence="2">
    <location>
        <position position="250"/>
    </location>
</feature>
<protein>
    <submittedName>
        <fullName evidence="2">Uncharacterized protein</fullName>
    </submittedName>
</protein>
<feature type="compositionally biased region" description="Basic and acidic residues" evidence="1">
    <location>
        <begin position="40"/>
        <end position="63"/>
    </location>
</feature>
<feature type="region of interest" description="Disordered" evidence="1">
    <location>
        <begin position="107"/>
        <end position="250"/>
    </location>
</feature>
<feature type="region of interest" description="Disordered" evidence="1">
    <location>
        <begin position="1"/>
        <end position="84"/>
    </location>
</feature>
<feature type="compositionally biased region" description="Low complexity" evidence="1">
    <location>
        <begin position="120"/>
        <end position="145"/>
    </location>
</feature>
<accession>A0A6J4SJ11</accession>
<feature type="compositionally biased region" description="Gly residues" evidence="1">
    <location>
        <begin position="195"/>
        <end position="204"/>
    </location>
</feature>
<proteinExistence type="predicted"/>
<gene>
    <name evidence="2" type="ORF">AVDCRST_MAG39-1366</name>
</gene>
<feature type="compositionally biased region" description="Pro residues" evidence="1">
    <location>
        <begin position="29"/>
        <end position="38"/>
    </location>
</feature>
<reference evidence="2" key="1">
    <citation type="submission" date="2020-02" db="EMBL/GenBank/DDBJ databases">
        <authorList>
            <person name="Meier V. D."/>
        </authorList>
    </citation>
    <scope>NUCLEOTIDE SEQUENCE</scope>
    <source>
        <strain evidence="2">AVDCRST_MAG39</strain>
    </source>
</reference>
<organism evidence="2">
    <name type="scientific">uncultured Sphingomonadaceae bacterium</name>
    <dbReference type="NCBI Taxonomy" id="169976"/>
    <lineage>
        <taxon>Bacteria</taxon>
        <taxon>Pseudomonadati</taxon>
        <taxon>Pseudomonadota</taxon>
        <taxon>Alphaproteobacteria</taxon>
        <taxon>Sphingomonadales</taxon>
        <taxon>Sphingomonadaceae</taxon>
        <taxon>environmental samples</taxon>
    </lineage>
</organism>
<feature type="compositionally biased region" description="Basic and acidic residues" evidence="1">
    <location>
        <begin position="177"/>
        <end position="186"/>
    </location>
</feature>
<evidence type="ECO:0000256" key="1">
    <source>
        <dbReference type="SAM" id="MobiDB-lite"/>
    </source>
</evidence>
<feature type="non-terminal residue" evidence="2">
    <location>
        <position position="1"/>
    </location>
</feature>
<name>A0A6J4SJ11_9SPHN</name>
<feature type="compositionally biased region" description="Low complexity" evidence="1">
    <location>
        <begin position="224"/>
        <end position="234"/>
    </location>
</feature>
<dbReference type="EMBL" id="CADCVW010000054">
    <property type="protein sequence ID" value="CAA9500335.1"/>
    <property type="molecule type" value="Genomic_DNA"/>
</dbReference>
<evidence type="ECO:0000313" key="2">
    <source>
        <dbReference type="EMBL" id="CAA9500335.1"/>
    </source>
</evidence>